<evidence type="ECO:0000259" key="13">
    <source>
        <dbReference type="Pfam" id="PF09249"/>
    </source>
</evidence>
<comment type="similarity">
    <text evidence="10">Belongs to the tRNA nucleotidyltransferase/poly(A) polymerase family. Archaeal CCA-adding enzyme subfamily.</text>
</comment>
<feature type="region of interest" description="Disordered" evidence="11">
    <location>
        <begin position="431"/>
        <end position="524"/>
    </location>
</feature>
<feature type="binding site" evidence="10">
    <location>
        <position position="90"/>
    </location>
    <ligand>
        <name>Mg(2+)</name>
        <dbReference type="ChEBI" id="CHEBI:18420"/>
    </ligand>
</feature>
<dbReference type="InterPro" id="IPR048833">
    <property type="entry name" value="CAA_C"/>
</dbReference>
<feature type="binding site" evidence="10">
    <location>
        <position position="76"/>
    </location>
    <ligand>
        <name>CTP</name>
        <dbReference type="ChEBI" id="CHEBI:37563"/>
    </ligand>
</feature>
<dbReference type="InterPro" id="IPR011068">
    <property type="entry name" value="NuclTrfase_I-like_C"/>
</dbReference>
<keyword evidence="1 10" id="KW-0808">Transferase</keyword>
<dbReference type="Pfam" id="PF21133">
    <property type="entry name" value="CAA_C"/>
    <property type="match status" value="2"/>
</dbReference>
<comment type="caution">
    <text evidence="15">The sequence shown here is derived from an EMBL/GenBank/DDBJ whole genome shotgun (WGS) entry which is preliminary data.</text>
</comment>
<keyword evidence="4 10" id="KW-0479">Metal-binding</keyword>
<keyword evidence="5 10" id="KW-0547">Nucleotide-binding</keyword>
<dbReference type="SUPFAM" id="SSF81631">
    <property type="entry name" value="PAP/OAS1 substrate-binding domain"/>
    <property type="match status" value="1"/>
</dbReference>
<keyword evidence="8 10" id="KW-0460">Magnesium</keyword>
<evidence type="ECO:0000256" key="5">
    <source>
        <dbReference type="ARBA" id="ARBA00022741"/>
    </source>
</evidence>
<evidence type="ECO:0000256" key="1">
    <source>
        <dbReference type="ARBA" id="ARBA00022679"/>
    </source>
</evidence>
<feature type="binding site" evidence="10">
    <location>
        <position position="177"/>
    </location>
    <ligand>
        <name>ATP</name>
        <dbReference type="ChEBI" id="CHEBI:30616"/>
    </ligand>
</feature>
<dbReference type="Gene3D" id="1.10.1410.30">
    <property type="entry name" value="CCA tRNA nucleotidyltransferase, domain 2"/>
    <property type="match status" value="1"/>
</dbReference>
<dbReference type="Proteomes" id="UP001220010">
    <property type="component" value="Unassembled WGS sequence"/>
</dbReference>
<dbReference type="InterPro" id="IPR002934">
    <property type="entry name" value="Polymerase_NTP_transf_dom"/>
</dbReference>
<keyword evidence="9 10" id="KW-0694">RNA-binding</keyword>
<dbReference type="InterPro" id="IPR006116">
    <property type="entry name" value="NT_2-5OAS_ClassI-CCAase"/>
</dbReference>
<feature type="binding site" evidence="10">
    <location>
        <position position="76"/>
    </location>
    <ligand>
        <name>ATP</name>
        <dbReference type="ChEBI" id="CHEBI:30616"/>
    </ligand>
</feature>
<evidence type="ECO:0000256" key="2">
    <source>
        <dbReference type="ARBA" id="ARBA00022694"/>
    </source>
</evidence>
<proteinExistence type="inferred from homology"/>
<keyword evidence="2 10" id="KW-0819">tRNA processing</keyword>
<dbReference type="CDD" id="cd05400">
    <property type="entry name" value="NT_2-5OAS_ClassI-CCAase"/>
    <property type="match status" value="1"/>
</dbReference>
<dbReference type="EC" id="2.7.7.72" evidence="10"/>
<evidence type="ECO:0000256" key="9">
    <source>
        <dbReference type="ARBA" id="ARBA00022884"/>
    </source>
</evidence>
<evidence type="ECO:0000256" key="11">
    <source>
        <dbReference type="SAM" id="MobiDB-lite"/>
    </source>
</evidence>
<feature type="binding site" evidence="10">
    <location>
        <position position="158"/>
    </location>
    <ligand>
        <name>CTP</name>
        <dbReference type="ChEBI" id="CHEBI:37563"/>
    </ligand>
</feature>
<organism evidence="15 16">
    <name type="scientific">Candidatus Methanocrinis natronophilus</name>
    <dbReference type="NCBI Taxonomy" id="3033396"/>
    <lineage>
        <taxon>Archaea</taxon>
        <taxon>Methanobacteriati</taxon>
        <taxon>Methanobacteriota</taxon>
        <taxon>Stenosarchaea group</taxon>
        <taxon>Methanomicrobia</taxon>
        <taxon>Methanotrichales</taxon>
        <taxon>Methanotrichaceae</taxon>
        <taxon>Methanocrinis</taxon>
    </lineage>
</organism>
<feature type="compositionally biased region" description="Low complexity" evidence="11">
    <location>
        <begin position="490"/>
        <end position="515"/>
    </location>
</feature>
<dbReference type="Gene3D" id="3.30.70.590">
    <property type="entry name" value="Poly(A) polymerase predicted RNA binding domain"/>
    <property type="match status" value="1"/>
</dbReference>
<feature type="domain" description="Polymerase nucleotidyl transferase" evidence="12">
    <location>
        <begin position="72"/>
        <end position="158"/>
    </location>
</feature>
<dbReference type="InterPro" id="IPR008229">
    <property type="entry name" value="CCA-adding_arc"/>
</dbReference>
<dbReference type="SUPFAM" id="SSF81301">
    <property type="entry name" value="Nucleotidyltransferase"/>
    <property type="match status" value="1"/>
</dbReference>
<evidence type="ECO:0000256" key="8">
    <source>
        <dbReference type="ARBA" id="ARBA00022842"/>
    </source>
</evidence>
<comment type="subunit">
    <text evidence="10">Homodimer.</text>
</comment>
<feature type="domain" description="CCA-adding enzyme C-terminal" evidence="14">
    <location>
        <begin position="302"/>
        <end position="346"/>
    </location>
</feature>
<sequence>MQRSSSSRRAPSPPEAPSTRTSLPSLYPVLEQVLCRVRPSGEERGRLAAVAEKTVARIEELAAAKGIECEPILVGSAARGTWLSGDHDLDVFIGVPEGSSLLPALEVARLVAPEHEERYAEHAYVHANFEGFRIDLVPCYLVEDASKIISAVDRTPFHCRYVSAEIRGLEDEVLLIKQFMKGIGVYGSELKVGGFSGYLAELLVIRYGSFISVLEGASSWRPGETMDLSGHSSRNHPDPLVVVDPVDPGRNVAAALTLDRMLQFVAAARLFLEDPGLDFFFPPEIFPLTDEELREEMARRDSAFILLEFGGPDLVEDVIFPQLRKAEESVRALFVRSGFSVLRSDADWHRGITFEPPGSDGVGESGIFGTIRILFELEVATLPKVERRVGPPVWEAAHAKKFVESHPEPLCGPYIREGRVVVEVPRRFALASPGGHPRPGAPPGPRAGPWLQDIQGGGDPRDRRPGVSGLHGQVLFGATEGGLTPFRTASTPSSQSSSSRGQEPSSPHLSSLLPSGPDTSPSPA</sequence>
<dbReference type="GO" id="GO:0004810">
    <property type="term" value="F:CCA tRNA nucleotidyltransferase activity"/>
    <property type="evidence" value="ECO:0007669"/>
    <property type="project" value="UniProtKB-EC"/>
</dbReference>
<dbReference type="PANTHER" id="PTHR39643">
    <property type="entry name" value="CCA-ADDING ENZYME"/>
    <property type="match status" value="1"/>
</dbReference>
<feature type="compositionally biased region" description="Low complexity" evidence="11">
    <location>
        <begin position="1"/>
        <end position="10"/>
    </location>
</feature>
<dbReference type="Gene3D" id="3.30.460.10">
    <property type="entry name" value="Beta Polymerase, domain 2"/>
    <property type="match status" value="1"/>
</dbReference>
<keyword evidence="6 10" id="KW-0692">RNA repair</keyword>
<dbReference type="InterPro" id="IPR042090">
    <property type="entry name" value="CCA_tRNA_nucleotrans_2"/>
</dbReference>
<protein>
    <recommendedName>
        <fullName evidence="10">CCA-adding enzyme</fullName>
        <ecNumber evidence="10">2.7.7.72</ecNumber>
    </recommendedName>
    <alternativeName>
        <fullName evidence="10">CCA tRNA nucleotidyltransferase</fullName>
    </alternativeName>
    <alternativeName>
        <fullName evidence="10">tRNA CCA-pyrophosphorylase</fullName>
    </alternativeName>
    <alternativeName>
        <fullName evidence="10">tRNA adenylyl-/cytidylyl- transferase</fullName>
    </alternativeName>
    <alternativeName>
        <fullName evidence="10">tRNA nucleotidyltransferase</fullName>
    </alternativeName>
    <alternativeName>
        <fullName evidence="10">tRNA-NT</fullName>
    </alternativeName>
</protein>
<comment type="catalytic activity">
    <reaction evidence="10">
        <text>a tRNA precursor + 2 CTP + ATP = a tRNA with a 3' CCA end + 3 diphosphate</text>
        <dbReference type="Rhea" id="RHEA:14433"/>
        <dbReference type="Rhea" id="RHEA-COMP:10465"/>
        <dbReference type="Rhea" id="RHEA-COMP:10468"/>
        <dbReference type="ChEBI" id="CHEBI:30616"/>
        <dbReference type="ChEBI" id="CHEBI:33019"/>
        <dbReference type="ChEBI" id="CHEBI:37563"/>
        <dbReference type="ChEBI" id="CHEBI:74896"/>
        <dbReference type="ChEBI" id="CHEBI:83071"/>
        <dbReference type="EC" id="2.7.7.72"/>
    </reaction>
</comment>
<evidence type="ECO:0000313" key="16">
    <source>
        <dbReference type="Proteomes" id="UP001220010"/>
    </source>
</evidence>
<dbReference type="HAMAP" id="MF_01264">
    <property type="entry name" value="CCA_arch"/>
    <property type="match status" value="1"/>
</dbReference>
<dbReference type="InterPro" id="IPR015329">
    <property type="entry name" value="tRNA_NucTransf2"/>
</dbReference>
<feature type="binding site" evidence="10">
    <location>
        <position position="177"/>
    </location>
    <ligand>
        <name>CTP</name>
        <dbReference type="ChEBI" id="CHEBI:37563"/>
    </ligand>
</feature>
<keyword evidence="16" id="KW-1185">Reference proteome</keyword>
<comment type="function">
    <text evidence="10">Catalyzes the addition and repair of the essential 3'-terminal CCA sequence in tRNAs without using a nucleic acid template. Adds these three nucleotides in the order of C, C, and A to the tRNA nucleotide-73, using CTP and ATP as substrates and producing inorganic pyrophosphate. tRNA 3'-terminal CCA addition is required both for tRNA processing and repair. Also involved in tRNA surveillance by mediating tandem CCA addition to generate a CCACCA at the 3' terminus of unstable tRNAs. While stable tRNAs receive only 3'-terminal CCA, unstable tRNAs are marked with CCACCA and rapidly degraded.</text>
</comment>
<feature type="binding site" evidence="10">
    <location>
        <position position="79"/>
    </location>
    <ligand>
        <name>CTP</name>
        <dbReference type="ChEBI" id="CHEBI:37563"/>
    </ligand>
</feature>
<dbReference type="InterPro" id="IPR043519">
    <property type="entry name" value="NT_sf"/>
</dbReference>
<dbReference type="NCBIfam" id="TIGR03671">
    <property type="entry name" value="cca_archaeal"/>
    <property type="match status" value="1"/>
</dbReference>
<feature type="binding site" evidence="10">
    <location>
        <position position="88"/>
    </location>
    <ligand>
        <name>Mg(2+)</name>
        <dbReference type="ChEBI" id="CHEBI:18420"/>
    </ligand>
</feature>
<comment type="cofactor">
    <cofactor evidence="10">
        <name>Mg(2+)</name>
        <dbReference type="ChEBI" id="CHEBI:18420"/>
    </cofactor>
</comment>
<feature type="binding site" evidence="10">
    <location>
        <position position="79"/>
    </location>
    <ligand>
        <name>ATP</name>
        <dbReference type="ChEBI" id="CHEBI:30616"/>
    </ligand>
</feature>
<feature type="binding site" evidence="10">
    <location>
        <position position="158"/>
    </location>
    <ligand>
        <name>ATP</name>
        <dbReference type="ChEBI" id="CHEBI:30616"/>
    </ligand>
</feature>
<evidence type="ECO:0000256" key="10">
    <source>
        <dbReference type="HAMAP-Rule" id="MF_01264"/>
    </source>
</evidence>
<gene>
    <name evidence="10 15" type="primary">cca</name>
    <name evidence="15" type="ORF">P0O15_04270</name>
</gene>
<comment type="miscellaneous">
    <text evidence="10">A single active site specifically recognizes both ATP and CTP and is responsible for their addition.</text>
</comment>
<accession>A0ABT5X6R0</accession>
<evidence type="ECO:0000256" key="6">
    <source>
        <dbReference type="ARBA" id="ARBA00022800"/>
    </source>
</evidence>
<feature type="region of interest" description="Disordered" evidence="11">
    <location>
        <begin position="1"/>
        <end position="23"/>
    </location>
</feature>
<comment type="catalytic activity">
    <reaction evidence="10">
        <text>a tRNA with a 3' CCA end + 2 CTP + ATP = a tRNA with a 3' CCACCA end + 3 diphosphate</text>
        <dbReference type="Rhea" id="RHEA:76235"/>
        <dbReference type="Rhea" id="RHEA-COMP:10468"/>
        <dbReference type="Rhea" id="RHEA-COMP:18655"/>
        <dbReference type="ChEBI" id="CHEBI:30616"/>
        <dbReference type="ChEBI" id="CHEBI:33019"/>
        <dbReference type="ChEBI" id="CHEBI:37563"/>
        <dbReference type="ChEBI" id="CHEBI:83071"/>
        <dbReference type="ChEBI" id="CHEBI:195187"/>
    </reaction>
</comment>
<dbReference type="Pfam" id="PF09249">
    <property type="entry name" value="tRNA_NucTransf2"/>
    <property type="match status" value="1"/>
</dbReference>
<keyword evidence="3 10" id="KW-0548">Nucleotidyltransferase</keyword>
<keyword evidence="7 10" id="KW-0067">ATP-binding</keyword>
<feature type="binding site" evidence="10">
    <location>
        <position position="135"/>
    </location>
    <ligand>
        <name>Mg(2+)</name>
        <dbReference type="ChEBI" id="CHEBI:18420"/>
    </ligand>
</feature>
<evidence type="ECO:0000256" key="4">
    <source>
        <dbReference type="ARBA" id="ARBA00022723"/>
    </source>
</evidence>
<dbReference type="RefSeq" id="WP_316966138.1">
    <property type="nucleotide sequence ID" value="NZ_JARFPK010000011.1"/>
</dbReference>
<feature type="binding site" evidence="10">
    <location>
        <position position="186"/>
    </location>
    <ligand>
        <name>CTP</name>
        <dbReference type="ChEBI" id="CHEBI:37563"/>
    </ligand>
</feature>
<name>A0ABT5X6R0_9EURY</name>
<feature type="domain" description="CCA-adding enzyme C-terminal" evidence="14">
    <location>
        <begin position="373"/>
        <end position="431"/>
    </location>
</feature>
<evidence type="ECO:0000256" key="7">
    <source>
        <dbReference type="ARBA" id="ARBA00022840"/>
    </source>
</evidence>
<reference evidence="15 16" key="1">
    <citation type="submission" date="2023-03" db="EMBL/GenBank/DDBJ databases">
        <title>WGS of Methanotrichaceae archaeon Mx.</title>
        <authorList>
            <person name="Sorokin D.Y."/>
            <person name="Merkel A.Y."/>
        </authorList>
    </citation>
    <scope>NUCLEOTIDE SEQUENCE [LARGE SCALE GENOMIC DNA]</scope>
    <source>
        <strain evidence="15 16">Mx</strain>
    </source>
</reference>
<feature type="binding site" evidence="10">
    <location>
        <position position="186"/>
    </location>
    <ligand>
        <name>ATP</name>
        <dbReference type="ChEBI" id="CHEBI:30616"/>
    </ligand>
</feature>
<dbReference type="PANTHER" id="PTHR39643:SF1">
    <property type="entry name" value="CCA-ADDING ENZYME"/>
    <property type="match status" value="1"/>
</dbReference>
<evidence type="ECO:0000259" key="14">
    <source>
        <dbReference type="Pfam" id="PF21133"/>
    </source>
</evidence>
<evidence type="ECO:0000313" key="15">
    <source>
        <dbReference type="EMBL" id="MDF0590388.1"/>
    </source>
</evidence>
<dbReference type="EMBL" id="JARFPK010000011">
    <property type="protein sequence ID" value="MDF0590388.1"/>
    <property type="molecule type" value="Genomic_DNA"/>
</dbReference>
<evidence type="ECO:0000259" key="12">
    <source>
        <dbReference type="Pfam" id="PF01909"/>
    </source>
</evidence>
<dbReference type="SUPFAM" id="SSF55003">
    <property type="entry name" value="PAP/Archaeal CCA-adding enzyme, C-terminal domain"/>
    <property type="match status" value="1"/>
</dbReference>
<evidence type="ECO:0000256" key="3">
    <source>
        <dbReference type="ARBA" id="ARBA00022695"/>
    </source>
</evidence>
<feature type="domain" description="tRNA nucleotidyltransferase substrate binding" evidence="13">
    <location>
        <begin position="171"/>
        <end position="281"/>
    </location>
</feature>
<dbReference type="Pfam" id="PF01909">
    <property type="entry name" value="NTP_transf_2"/>
    <property type="match status" value="1"/>
</dbReference>